<evidence type="ECO:0000256" key="11">
    <source>
        <dbReference type="SAM" id="Phobius"/>
    </source>
</evidence>
<keyword evidence="10" id="KW-0325">Glycoprotein</keyword>
<dbReference type="EMBL" id="JBBJBU010000002">
    <property type="protein sequence ID" value="KAK7206749.1"/>
    <property type="molecule type" value="Genomic_DNA"/>
</dbReference>
<protein>
    <recommendedName>
        <fullName evidence="14">GPI ethanolamine phosphate transferase 3</fullName>
    </recommendedName>
</protein>
<evidence type="ECO:0000256" key="10">
    <source>
        <dbReference type="ARBA" id="ARBA00023180"/>
    </source>
</evidence>
<evidence type="ECO:0000313" key="13">
    <source>
        <dbReference type="Proteomes" id="UP001498771"/>
    </source>
</evidence>
<keyword evidence="5" id="KW-0808">Transferase</keyword>
<feature type="transmembrane region" description="Helical" evidence="11">
    <location>
        <begin position="635"/>
        <end position="660"/>
    </location>
</feature>
<feature type="transmembrane region" description="Helical" evidence="11">
    <location>
        <begin position="799"/>
        <end position="816"/>
    </location>
</feature>
<comment type="caution">
    <text evidence="12">The sequence shown here is derived from an EMBL/GenBank/DDBJ whole genome shotgun (WGS) entry which is preliminary data.</text>
</comment>
<keyword evidence="6 11" id="KW-0812">Transmembrane</keyword>
<evidence type="ECO:0000256" key="7">
    <source>
        <dbReference type="ARBA" id="ARBA00022824"/>
    </source>
</evidence>
<dbReference type="CDD" id="cd16023">
    <property type="entry name" value="GPI_EPT_3"/>
    <property type="match status" value="1"/>
</dbReference>
<gene>
    <name evidence="12" type="ORF">BZA70DRAFT_274996</name>
</gene>
<dbReference type="InterPro" id="IPR037675">
    <property type="entry name" value="PIG-O_N"/>
</dbReference>
<feature type="transmembrane region" description="Helical" evidence="11">
    <location>
        <begin position="672"/>
        <end position="690"/>
    </location>
</feature>
<dbReference type="PANTHER" id="PTHR23071">
    <property type="entry name" value="PHOSPHATIDYLINOSITOL GLYCAN"/>
    <property type="match status" value="1"/>
</dbReference>
<dbReference type="PANTHER" id="PTHR23071:SF1">
    <property type="entry name" value="GPI ETHANOLAMINE PHOSPHATE TRANSFERASE 3"/>
    <property type="match status" value="1"/>
</dbReference>
<feature type="transmembrane region" description="Helical" evidence="11">
    <location>
        <begin position="882"/>
        <end position="901"/>
    </location>
</feature>
<evidence type="ECO:0000313" key="12">
    <source>
        <dbReference type="EMBL" id="KAK7206749.1"/>
    </source>
</evidence>
<dbReference type="Gene3D" id="3.40.720.10">
    <property type="entry name" value="Alkaline Phosphatase, subunit A"/>
    <property type="match status" value="1"/>
</dbReference>
<feature type="transmembrane region" description="Helical" evidence="11">
    <location>
        <begin position="771"/>
        <end position="793"/>
    </location>
</feature>
<dbReference type="RefSeq" id="XP_064769782.1">
    <property type="nucleotide sequence ID" value="XM_064912069.1"/>
</dbReference>
<feature type="transmembrane region" description="Helical" evidence="11">
    <location>
        <begin position="474"/>
        <end position="494"/>
    </location>
</feature>
<dbReference type="Pfam" id="PF01663">
    <property type="entry name" value="Phosphodiest"/>
    <property type="match status" value="1"/>
</dbReference>
<evidence type="ECO:0000256" key="9">
    <source>
        <dbReference type="ARBA" id="ARBA00023136"/>
    </source>
</evidence>
<feature type="transmembrane region" description="Helical" evidence="11">
    <location>
        <begin position="440"/>
        <end position="462"/>
    </location>
</feature>
<feature type="transmembrane region" description="Helical" evidence="11">
    <location>
        <begin position="506"/>
        <end position="526"/>
    </location>
</feature>
<comment type="similarity">
    <text evidence="3">Belongs to the PIGG/PIGN/PIGO family. PIGO subfamily.</text>
</comment>
<evidence type="ECO:0000256" key="3">
    <source>
        <dbReference type="ARBA" id="ARBA00008695"/>
    </source>
</evidence>
<feature type="transmembrane region" description="Helical" evidence="11">
    <location>
        <begin position="954"/>
        <end position="975"/>
    </location>
</feature>
<evidence type="ECO:0008006" key="14">
    <source>
        <dbReference type="Google" id="ProtNLM"/>
    </source>
</evidence>
<evidence type="ECO:0000256" key="8">
    <source>
        <dbReference type="ARBA" id="ARBA00022989"/>
    </source>
</evidence>
<keyword evidence="7" id="KW-0256">Endoplasmic reticulum</keyword>
<evidence type="ECO:0000256" key="1">
    <source>
        <dbReference type="ARBA" id="ARBA00004477"/>
    </source>
</evidence>
<evidence type="ECO:0000256" key="6">
    <source>
        <dbReference type="ARBA" id="ARBA00022692"/>
    </source>
</evidence>
<evidence type="ECO:0000256" key="5">
    <source>
        <dbReference type="ARBA" id="ARBA00022679"/>
    </source>
</evidence>
<dbReference type="InterPro" id="IPR039524">
    <property type="entry name" value="PIGO/GPI13"/>
</dbReference>
<evidence type="ECO:0000256" key="2">
    <source>
        <dbReference type="ARBA" id="ARBA00004687"/>
    </source>
</evidence>
<feature type="transmembrane region" description="Helical" evidence="11">
    <location>
        <begin position="828"/>
        <end position="845"/>
    </location>
</feature>
<comment type="pathway">
    <text evidence="2">Glycolipid biosynthesis; glycosylphosphatidylinositol-anchor biosynthesis.</text>
</comment>
<accession>A0ABR1FA86</accession>
<feature type="transmembrane region" description="Helical" evidence="11">
    <location>
        <begin position="24"/>
        <end position="51"/>
    </location>
</feature>
<dbReference type="InterPro" id="IPR017850">
    <property type="entry name" value="Alkaline_phosphatase_core_sf"/>
</dbReference>
<keyword evidence="13" id="KW-1185">Reference proteome</keyword>
<feature type="transmembrane region" description="Helical" evidence="11">
    <location>
        <begin position="546"/>
        <end position="564"/>
    </location>
</feature>
<dbReference type="InterPro" id="IPR002591">
    <property type="entry name" value="Phosphodiest/P_Trfase"/>
</dbReference>
<keyword evidence="4" id="KW-0337">GPI-anchor biosynthesis</keyword>
<evidence type="ECO:0000256" key="4">
    <source>
        <dbReference type="ARBA" id="ARBA00022502"/>
    </source>
</evidence>
<dbReference type="Proteomes" id="UP001498771">
    <property type="component" value="Unassembled WGS sequence"/>
</dbReference>
<dbReference type="SUPFAM" id="SSF53649">
    <property type="entry name" value="Alkaline phosphatase-like"/>
    <property type="match status" value="1"/>
</dbReference>
<dbReference type="GeneID" id="90037581"/>
<feature type="transmembrane region" description="Helical" evidence="11">
    <location>
        <begin position="570"/>
        <end position="588"/>
    </location>
</feature>
<feature type="transmembrane region" description="Helical" evidence="11">
    <location>
        <begin position="922"/>
        <end position="942"/>
    </location>
</feature>
<name>A0ABR1FA86_9ASCO</name>
<feature type="transmembrane region" description="Helical" evidence="11">
    <location>
        <begin position="710"/>
        <end position="731"/>
    </location>
</feature>
<proteinExistence type="inferred from homology"/>
<sequence>MAKESDKSATKAVRKNKAKLDRSGLLSTIVPVWFLLLNVAGLALFSLGFLLTRPVLPDIAVKSETYSDPAVVLPKPFQRVVFILIDALREDFITGSAPADSYISTLVTPAKYAESQPENAAVFKFIADPPTTTLQRLKALTTGSLPTFIDAGSNFNGAAILEDSWVSQLLAKNGFDRIAFAGDDTWVSLFPALLNGTDSSINKTFPYESFNVLDIHTVDNGVTAHLAPLLERRSEWDVLIGHYLGVDHTGHRYGPNTEVMKDKLAQMDDVVKSVISAIEDDEDTLLVVLGDHGMDEKGDHGGDSKGEIEAGLFIYSSRPFLAPSDEITTVNQIDIVPTLSLLLDIPIPFNSLGSPIASVFKGPKSDFHQLASASRIVSEQINSYRSRHPSFANSTDVSILFNEANLAWVNQDYEKASSLYLAFQSANVNACRDMWARFDLVSMTLGIALLVATFATMIAFYAIFNGDSACASDYLSMFFKRIVLGTAIGTLGGYGSTEFVLSDRTLIVTVFGASVGSLLGFLSCLLRMRKSLPSISLPSKWTTLALVYTAAHGMLFASNSYVVWETRSLSYLLVTFGFILLAASFGITDPIQRGTTVYNSVMFIILARAAEYPKLCREEQLPFCTSNFYSSPDSSVSSVTVIIILFLVPIVLPSVIRSFLRTSASDEGSAKAWIGAGLRLALALVGLYWTLDYAEMDPRSITAPEDIRPFKYMISRLLIGIALIGGPLAWFRASPLCLRVEMTNNQELIKRAAEEGDIETVEKTKPVSVEILGFANAYGSLYLLLFLCLYAGVALCNKPMGGIALAGMIYQILTLLEISDALDIPQKSVLLIPTILGLMGTQYYFATGHQATLVSIQWDVAFLFTETTKPPLPHIALILNTFGPYILAGFAAPLSVLYKLSPSPKDFRASEITLSKVLRSSIGMMIYTTLLTVINFVMTAVLRRHLMVWKIFAPRFMLAGGALIAVDVAVVLATYAGAKSVSSIFDVFG</sequence>
<keyword evidence="9 11" id="KW-0472">Membrane</keyword>
<reference evidence="12 13" key="1">
    <citation type="submission" date="2024-03" db="EMBL/GenBank/DDBJ databases">
        <title>Genome-scale model development and genomic sequencing of the oleaginous clade Lipomyces.</title>
        <authorList>
            <consortium name="Lawrence Berkeley National Laboratory"/>
            <person name="Czajka J.J."/>
            <person name="Han Y."/>
            <person name="Kim J."/>
            <person name="Mondo S.J."/>
            <person name="Hofstad B.A."/>
            <person name="Robles A."/>
            <person name="Haridas S."/>
            <person name="Riley R."/>
            <person name="LaButti K."/>
            <person name="Pangilinan J."/>
            <person name="Andreopoulos W."/>
            <person name="Lipzen A."/>
            <person name="Yan J."/>
            <person name="Wang M."/>
            <person name="Ng V."/>
            <person name="Grigoriev I.V."/>
            <person name="Spatafora J.W."/>
            <person name="Magnuson J.K."/>
            <person name="Baker S.E."/>
            <person name="Pomraning K.R."/>
        </authorList>
    </citation>
    <scope>NUCLEOTIDE SEQUENCE [LARGE SCALE GENOMIC DNA]</scope>
    <source>
        <strain evidence="12 13">Phaff 52-87</strain>
    </source>
</reference>
<comment type="subcellular location">
    <subcellularLocation>
        <location evidence="1">Endoplasmic reticulum membrane</location>
        <topology evidence="1">Multi-pass membrane protein</topology>
    </subcellularLocation>
</comment>
<organism evidence="12 13">
    <name type="scientific">Myxozyma melibiosi</name>
    <dbReference type="NCBI Taxonomy" id="54550"/>
    <lineage>
        <taxon>Eukaryota</taxon>
        <taxon>Fungi</taxon>
        <taxon>Dikarya</taxon>
        <taxon>Ascomycota</taxon>
        <taxon>Saccharomycotina</taxon>
        <taxon>Lipomycetes</taxon>
        <taxon>Lipomycetales</taxon>
        <taxon>Lipomycetaceae</taxon>
        <taxon>Myxozyma</taxon>
    </lineage>
</organism>
<keyword evidence="8 11" id="KW-1133">Transmembrane helix</keyword>